<dbReference type="GO" id="GO:0005789">
    <property type="term" value="C:endoplasmic reticulum membrane"/>
    <property type="evidence" value="ECO:0007669"/>
    <property type="project" value="UniProtKB-SubCell"/>
</dbReference>
<protein>
    <recommendedName>
        <fullName evidence="8 10">Man(5)GlcNAc(2)-PP-dolichol translocation protein RFT1</fullName>
    </recommendedName>
</protein>
<evidence type="ECO:0000256" key="3">
    <source>
        <dbReference type="ARBA" id="ARBA00010288"/>
    </source>
</evidence>
<accession>K0KXV3</accession>
<keyword evidence="5 10" id="KW-0256">Endoplasmic reticulum</keyword>
<evidence type="ECO:0000256" key="6">
    <source>
        <dbReference type="ARBA" id="ARBA00022989"/>
    </source>
</evidence>
<dbReference type="eggNOG" id="KOG2864">
    <property type="taxonomic scope" value="Eukaryota"/>
</dbReference>
<feature type="transmembrane region" description="Helical" evidence="10">
    <location>
        <begin position="396"/>
        <end position="414"/>
    </location>
</feature>
<evidence type="ECO:0000256" key="10">
    <source>
        <dbReference type="RuleBase" id="RU365067"/>
    </source>
</evidence>
<comment type="subcellular location">
    <subcellularLocation>
        <location evidence="1 10">Endoplasmic reticulum membrane</location>
        <topology evidence="1 10">Multi-pass membrane protein</topology>
    </subcellularLocation>
</comment>
<dbReference type="Proteomes" id="UP000009328">
    <property type="component" value="Unassembled WGS sequence"/>
</dbReference>
<dbReference type="GO" id="GO:0006488">
    <property type="term" value="P:dolichol-linked oligosaccharide biosynthetic process"/>
    <property type="evidence" value="ECO:0007669"/>
    <property type="project" value="InterPro"/>
</dbReference>
<feature type="transmembrane region" description="Helical" evidence="10">
    <location>
        <begin position="214"/>
        <end position="236"/>
    </location>
</feature>
<dbReference type="EMBL" id="CAIF01000280">
    <property type="protein sequence ID" value="CCH46892.1"/>
    <property type="molecule type" value="Genomic_DNA"/>
</dbReference>
<evidence type="ECO:0000313" key="12">
    <source>
        <dbReference type="Proteomes" id="UP000009328"/>
    </source>
</evidence>
<evidence type="ECO:0000256" key="4">
    <source>
        <dbReference type="ARBA" id="ARBA00022692"/>
    </source>
</evidence>
<feature type="transmembrane region" description="Helical" evidence="10">
    <location>
        <begin position="116"/>
        <end position="139"/>
    </location>
</feature>
<dbReference type="InterPro" id="IPR007594">
    <property type="entry name" value="RFT1"/>
</dbReference>
<keyword evidence="7 10" id="KW-0472">Membrane</keyword>
<feature type="transmembrane region" description="Helical" evidence="10">
    <location>
        <begin position="524"/>
        <end position="540"/>
    </location>
</feature>
<evidence type="ECO:0000256" key="9">
    <source>
        <dbReference type="ARBA" id="ARBA00045912"/>
    </source>
</evidence>
<name>K0KXV3_WICCF</name>
<feature type="transmembrane region" description="Helical" evidence="10">
    <location>
        <begin position="151"/>
        <end position="169"/>
    </location>
</feature>
<gene>
    <name evidence="11" type="ORF">BN7_6495</name>
</gene>
<dbReference type="STRING" id="1206466.K0KXV3"/>
<evidence type="ECO:0000256" key="2">
    <source>
        <dbReference type="ARBA" id="ARBA00004922"/>
    </source>
</evidence>
<dbReference type="HOGENOM" id="CLU_023360_3_1_1"/>
<evidence type="ECO:0000313" key="11">
    <source>
        <dbReference type="EMBL" id="CCH46892.1"/>
    </source>
</evidence>
<feature type="transmembrane region" description="Helical" evidence="10">
    <location>
        <begin position="21"/>
        <end position="43"/>
    </location>
</feature>
<keyword evidence="4 10" id="KW-0812">Transmembrane</keyword>
<reference evidence="11 12" key="1">
    <citation type="journal article" date="2012" name="Eukaryot. Cell">
        <title>Draft genome sequence of Wickerhamomyces ciferrii NRRL Y-1031 F-60-10.</title>
        <authorList>
            <person name="Schneider J."/>
            <person name="Andrea H."/>
            <person name="Blom J."/>
            <person name="Jaenicke S."/>
            <person name="Ruckert C."/>
            <person name="Schorsch C."/>
            <person name="Szczepanowski R."/>
            <person name="Farwick M."/>
            <person name="Goesmann A."/>
            <person name="Puhler A."/>
            <person name="Schaffer S."/>
            <person name="Tauch A."/>
            <person name="Kohler T."/>
            <person name="Brinkrolf K."/>
        </authorList>
    </citation>
    <scope>NUCLEOTIDE SEQUENCE [LARGE SCALE GENOMIC DNA]</scope>
    <source>
        <strain evidence="12">ATCC 14091 / BCRC 22168 / CBS 111 / JCM 3599 / NBRC 0793 / NRRL Y-1031 F-60-10</strain>
    </source>
</reference>
<dbReference type="InParanoid" id="K0KXV3"/>
<feature type="transmembrane region" description="Helical" evidence="10">
    <location>
        <begin position="493"/>
        <end position="518"/>
    </location>
</feature>
<evidence type="ECO:0000256" key="5">
    <source>
        <dbReference type="ARBA" id="ARBA00022824"/>
    </source>
</evidence>
<evidence type="ECO:0000256" key="1">
    <source>
        <dbReference type="ARBA" id="ARBA00004477"/>
    </source>
</evidence>
<keyword evidence="10" id="KW-0813">Transport</keyword>
<feature type="transmembrane region" description="Helical" evidence="10">
    <location>
        <begin position="358"/>
        <end position="376"/>
    </location>
</feature>
<dbReference type="PANTHER" id="PTHR13117:SF5">
    <property type="entry name" value="PROTEIN RFT1 HOMOLOG"/>
    <property type="match status" value="1"/>
</dbReference>
<comment type="pathway">
    <text evidence="2">Protein modification; protein glycosylation.</text>
</comment>
<evidence type="ECO:0000256" key="8">
    <source>
        <dbReference type="ARBA" id="ARBA00044793"/>
    </source>
</evidence>
<dbReference type="PANTHER" id="PTHR13117">
    <property type="entry name" value="ENDOPLASMIC RETICULUM MULTISPAN TRANSMEMBRANE PROTEIN-RELATED"/>
    <property type="match status" value="1"/>
</dbReference>
<feature type="transmembrane region" description="Helical" evidence="10">
    <location>
        <begin position="426"/>
        <end position="447"/>
    </location>
</feature>
<evidence type="ECO:0000256" key="7">
    <source>
        <dbReference type="ARBA" id="ARBA00023136"/>
    </source>
</evidence>
<feature type="transmembrane region" description="Helical" evidence="10">
    <location>
        <begin position="190"/>
        <end position="208"/>
    </location>
</feature>
<dbReference type="AlphaFoldDB" id="K0KXV3"/>
<organism evidence="11 12">
    <name type="scientific">Wickerhamomyces ciferrii (strain ATCC 14091 / BCRC 22168 / CBS 111 / JCM 3599 / NBRC 0793 / NRRL Y-1031 F-60-10)</name>
    <name type="common">Yeast</name>
    <name type="synonym">Pichia ciferrii</name>
    <dbReference type="NCBI Taxonomy" id="1206466"/>
    <lineage>
        <taxon>Eukaryota</taxon>
        <taxon>Fungi</taxon>
        <taxon>Dikarya</taxon>
        <taxon>Ascomycota</taxon>
        <taxon>Saccharomycotina</taxon>
        <taxon>Saccharomycetes</taxon>
        <taxon>Phaffomycetales</taxon>
        <taxon>Wickerhamomycetaceae</taxon>
        <taxon>Wickerhamomyces</taxon>
    </lineage>
</organism>
<dbReference type="FunCoup" id="K0KXV3">
    <property type="interactions" value="705"/>
</dbReference>
<comment type="caution">
    <text evidence="11">The sequence shown here is derived from an EMBL/GenBank/DDBJ whole genome shotgun (WGS) entry which is preliminary data.</text>
</comment>
<comment type="similarity">
    <text evidence="3 10">Belongs to the RFT1 family.</text>
</comment>
<keyword evidence="6 10" id="KW-1133">Transmembrane helix</keyword>
<comment type="function">
    <text evidence="9 10">Intramembrane glycolipid transporter that operates in the biosynthetic pathway of dolichol-linked oligosaccharides, the glycan precursors employed in protein asparagine (N)-glycosylation. The sequential addition of sugars to dolichol pyrophosphate produces dolichol-linked oligosaccharides containing fourteen sugars, including two GlcNAcs, nine mannoses and three glucoses. Once assembled, the oligosaccharide is transferred from the lipid to nascent proteins by oligosaccharyltransferases. The assembly of dolichol-linked oligosaccharides begins on the cytosolic side of the endoplasmic reticulum membrane and finishes in its lumen. RFT1 could mediate the translocation of the cytosolically oriented intermediate DolPP-GlcNAc2Man5, produced by ALG11, into the ER lumen where dolichol-linked oligosaccharides assembly continues. However, the intramembrane lipid transporter activity could not be confirmed in vitro.</text>
</comment>
<proteinExistence type="inferred from homology"/>
<dbReference type="Pfam" id="PF04506">
    <property type="entry name" value="Rft-1"/>
    <property type="match status" value="1"/>
</dbReference>
<dbReference type="GO" id="GO:0034203">
    <property type="term" value="P:glycolipid translocation"/>
    <property type="evidence" value="ECO:0007669"/>
    <property type="project" value="TreeGrafter"/>
</dbReference>
<keyword evidence="12" id="KW-1185">Reference proteome</keyword>
<sequence length="557" mass="64446">MSTKPNSQDPENLISKSAKGATFLFIGSIFTKLITFILNQILITFISPKIFGINSFLEFLINTVLFFSREGIRLSSQRINDSITHDEDEDVEYTEKDKYNHNKISHGSKIATLQSIINLSFIPIMIGFPMSLFIIYWQYNKISEFFSHMELFNLSLLVIWFTILVELLVEPFYNLNQFNLNYDKRTRFESLAITINCFVNFGIVFWFKDSPVDGIPILAFSIGKLSHSLVLLISYYMDFRSYKSITPTASKLSLSITKIHNNENYYIFDKEAINHFIKIFFQLCFKHLLTEGDKLVINQFCTIEEQGIYSLISNYGSLLARLIFAPVEESLRNFLTRLLLTNKSSKNLNLSIDILRKIILFYIYLSIIIIIFGPLNSGYLIQKIIGNNWSNHVSEIIPLYTLYLPLLAFNGILESVHQSTASGSEVVNYTWFMCYFSGVFVFTSWLGIYKFELSLLGLIGSNMINMILRIWYCNEFIQHFYKKNMVSRKILKFDLNLQKILSFGGVIWGLDLLLFGITRNLKELIGNVLLAGILVGFIIYKEQKLIFGMLKRKPLTE</sequence>